<evidence type="ECO:0000256" key="4">
    <source>
        <dbReference type="ARBA" id="ARBA00022723"/>
    </source>
</evidence>
<dbReference type="InterPro" id="IPR045834">
    <property type="entry name" value="Csd3_N2"/>
</dbReference>
<dbReference type="InterPro" id="IPR011055">
    <property type="entry name" value="Dup_hybrid_motif"/>
</dbReference>
<organism evidence="10">
    <name type="scientific">hydrothermal vent metagenome</name>
    <dbReference type="NCBI Taxonomy" id="652676"/>
    <lineage>
        <taxon>unclassified sequences</taxon>
        <taxon>metagenomes</taxon>
        <taxon>ecological metagenomes</taxon>
    </lineage>
</organism>
<evidence type="ECO:0000256" key="6">
    <source>
        <dbReference type="ARBA" id="ARBA00022833"/>
    </source>
</evidence>
<dbReference type="Gene3D" id="3.10.450.350">
    <property type="match status" value="1"/>
</dbReference>
<dbReference type="Pfam" id="PF01551">
    <property type="entry name" value="Peptidase_M23"/>
    <property type="match status" value="1"/>
</dbReference>
<proteinExistence type="predicted"/>
<keyword evidence="6" id="KW-0862">Zinc</keyword>
<dbReference type="InterPro" id="IPR016047">
    <property type="entry name" value="M23ase_b-sheet_dom"/>
</dbReference>
<evidence type="ECO:0000256" key="2">
    <source>
        <dbReference type="ARBA" id="ARBA00004196"/>
    </source>
</evidence>
<reference evidence="10" key="1">
    <citation type="submission" date="2018-06" db="EMBL/GenBank/DDBJ databases">
        <authorList>
            <person name="Zhirakovskaya E."/>
        </authorList>
    </citation>
    <scope>NUCLEOTIDE SEQUENCE</scope>
</reference>
<dbReference type="PANTHER" id="PTHR21666:SF288">
    <property type="entry name" value="CELL DIVISION PROTEIN YTFB"/>
    <property type="match status" value="1"/>
</dbReference>
<evidence type="ECO:0000259" key="8">
    <source>
        <dbReference type="Pfam" id="PF01551"/>
    </source>
</evidence>
<evidence type="ECO:0000259" key="9">
    <source>
        <dbReference type="Pfam" id="PF19425"/>
    </source>
</evidence>
<dbReference type="GO" id="GO:0030313">
    <property type="term" value="C:cell envelope"/>
    <property type="evidence" value="ECO:0007669"/>
    <property type="project" value="UniProtKB-SubCell"/>
</dbReference>
<dbReference type="GO" id="GO:0046872">
    <property type="term" value="F:metal ion binding"/>
    <property type="evidence" value="ECO:0007669"/>
    <property type="project" value="UniProtKB-KW"/>
</dbReference>
<accession>A0A3B0SD55</accession>
<keyword evidence="4" id="KW-0479">Metal-binding</keyword>
<feature type="domain" description="Csd3-like second N-terminal" evidence="9">
    <location>
        <begin position="175"/>
        <end position="293"/>
    </location>
</feature>
<dbReference type="PANTHER" id="PTHR21666">
    <property type="entry name" value="PEPTIDASE-RELATED"/>
    <property type="match status" value="1"/>
</dbReference>
<evidence type="ECO:0000313" key="10">
    <source>
        <dbReference type="EMBL" id="VAV92945.1"/>
    </source>
</evidence>
<keyword evidence="7" id="KW-0482">Metalloprotease</keyword>
<name>A0A3B0SD55_9ZZZZ</name>
<protein>
    <submittedName>
        <fullName evidence="10">Peptidase, M23/M37 family</fullName>
    </submittedName>
</protein>
<dbReference type="SUPFAM" id="SSF51261">
    <property type="entry name" value="Duplicated hybrid motif"/>
    <property type="match status" value="1"/>
</dbReference>
<feature type="domain" description="M23ase beta-sheet core" evidence="8">
    <location>
        <begin position="306"/>
        <end position="402"/>
    </location>
</feature>
<dbReference type="Gene3D" id="2.70.70.10">
    <property type="entry name" value="Glucose Permease (Domain IIA)"/>
    <property type="match status" value="1"/>
</dbReference>
<evidence type="ECO:0000256" key="3">
    <source>
        <dbReference type="ARBA" id="ARBA00022670"/>
    </source>
</evidence>
<gene>
    <name evidence="10" type="ORF">MNBD_ALPHA06-1841</name>
</gene>
<dbReference type="CDD" id="cd12797">
    <property type="entry name" value="M23_peptidase"/>
    <property type="match status" value="1"/>
</dbReference>
<keyword evidence="3" id="KW-0645">Protease</keyword>
<dbReference type="GO" id="GO:0006508">
    <property type="term" value="P:proteolysis"/>
    <property type="evidence" value="ECO:0007669"/>
    <property type="project" value="UniProtKB-KW"/>
</dbReference>
<dbReference type="EMBL" id="UOEE01000155">
    <property type="protein sequence ID" value="VAV92945.1"/>
    <property type="molecule type" value="Genomic_DNA"/>
</dbReference>
<comment type="subcellular location">
    <subcellularLocation>
        <location evidence="2">Cell envelope</location>
    </subcellularLocation>
</comment>
<evidence type="ECO:0000256" key="1">
    <source>
        <dbReference type="ARBA" id="ARBA00001947"/>
    </source>
</evidence>
<dbReference type="GO" id="GO:0004222">
    <property type="term" value="F:metalloendopeptidase activity"/>
    <property type="evidence" value="ECO:0007669"/>
    <property type="project" value="TreeGrafter"/>
</dbReference>
<comment type="cofactor">
    <cofactor evidence="1">
        <name>Zn(2+)</name>
        <dbReference type="ChEBI" id="CHEBI:29105"/>
    </cofactor>
</comment>
<evidence type="ECO:0000256" key="5">
    <source>
        <dbReference type="ARBA" id="ARBA00022801"/>
    </source>
</evidence>
<evidence type="ECO:0000256" key="7">
    <source>
        <dbReference type="ARBA" id="ARBA00023049"/>
    </source>
</evidence>
<sequence length="445" mass="48684">MGGRSLFLGLYSIPLVLLGLAFANLFADAAADTAAIAKNNELAELLVEPKPNFPALSKLADQTFLALAQNTGQQQITSRLKSGGTLAVVLDDAGIGRTEAAYAIAALSQVFNPRNLRAGQDLHLSVEQEQTTNARHLTGLVVRVAAERTVMVNRQANGDFIARELVRETRRELVRAKGNIQNSLYVSALDAGASDAIIIEFSRLYAYSVDFQRGIRSGDGFEMVFERFVDERGNLVKTGDLVYARLQPRSRDLPLYRYQTQDGEVGFYNQKGESARRFLMKTPIDGARISSGFGRRKHPVLGYTRAHKGTDFAAGTGTPILAAGNGTVERANRFSSYGNYVRIRHANGFKTAYAHMSKFGRGVKKGRRVSQGQIIGYVGATGRVTGPHLHYEVLKKGKQVNPMRVKLPSGRKLQKSELPAFEQNRQAIEKQIAQANPAIVASSES</sequence>
<dbReference type="InterPro" id="IPR050570">
    <property type="entry name" value="Cell_wall_metabolism_enzyme"/>
</dbReference>
<dbReference type="Pfam" id="PF19425">
    <property type="entry name" value="Csd3_N2"/>
    <property type="match status" value="1"/>
</dbReference>
<dbReference type="AlphaFoldDB" id="A0A3B0SD55"/>
<keyword evidence="5" id="KW-0378">Hydrolase</keyword>